<organism evidence="1 2">
    <name type="scientific">Paracoccus aminovorans</name>
    <dbReference type="NCBI Taxonomy" id="34004"/>
    <lineage>
        <taxon>Bacteria</taxon>
        <taxon>Pseudomonadati</taxon>
        <taxon>Pseudomonadota</taxon>
        <taxon>Alphaproteobacteria</taxon>
        <taxon>Rhodobacterales</taxon>
        <taxon>Paracoccaceae</taxon>
        <taxon>Paracoccus</taxon>
    </lineage>
</organism>
<accession>A0A1I3CFI3</accession>
<evidence type="ECO:0000313" key="1">
    <source>
        <dbReference type="EMBL" id="SFH73310.1"/>
    </source>
</evidence>
<protein>
    <submittedName>
        <fullName evidence="1">Uncharacterized protein</fullName>
    </submittedName>
</protein>
<evidence type="ECO:0000313" key="2">
    <source>
        <dbReference type="Proteomes" id="UP000183635"/>
    </source>
</evidence>
<dbReference type="STRING" id="34004.SAMN04488021_13047"/>
<dbReference type="Proteomes" id="UP000183635">
    <property type="component" value="Unassembled WGS sequence"/>
</dbReference>
<dbReference type="AlphaFoldDB" id="A0A1I3CFI3"/>
<sequence>MPAPTFNLPVLGSAPNQYATEEGLENAVNASLVAVWNDVIANGGKIFATRAQAVEAGQAAIPAALVRIVTIEGTALVVRGLGASADDPLFATYPYWGAVLRLDTASEAAARIAADNAVGFISLVNAAAAAPAGGSTIVSAELSAAAAANGIAAGAGSVVRLIMPAGAEGMLRLQIAGDSDRPIMRERNNASLLASDVSIGAALVLERRGGNWVLISGAVGTDQHRLEQSDRAAQDALRSVAIGANADLRTINLGGVGDEWTADLSSTVTNAGVTTISTSTTIEIHPTRTNTTSEIYLTVAGMRYQMLDPDGAELPPGYFVVGRRYVLRRRNTVLRVVSGDVTATDIAVLTADKVSNDNPVNTDAGFQVMDLGSKVTFLHDAEDSPEQAPLDQSLGLLVARGERPGPC</sequence>
<gene>
    <name evidence="1" type="ORF">SAMN04488021_13047</name>
</gene>
<proteinExistence type="predicted"/>
<name>A0A1I3CFI3_9RHOB</name>
<dbReference type="EMBL" id="FOPU01000030">
    <property type="protein sequence ID" value="SFH73310.1"/>
    <property type="molecule type" value="Genomic_DNA"/>
</dbReference>
<dbReference type="OrthoDB" id="7762179at2"/>
<keyword evidence="2" id="KW-1185">Reference proteome</keyword>
<reference evidence="1 2" key="1">
    <citation type="submission" date="2016-10" db="EMBL/GenBank/DDBJ databases">
        <authorList>
            <person name="de Groot N.N."/>
        </authorList>
    </citation>
    <scope>NUCLEOTIDE SEQUENCE [LARGE SCALE GENOMIC DNA]</scope>
    <source>
        <strain evidence="1 2">DSM 8537</strain>
    </source>
</reference>
<dbReference type="RefSeq" id="WP_074969413.1">
    <property type="nucleotide sequence ID" value="NZ_CBCRYP010000028.1"/>
</dbReference>